<organism evidence="1">
    <name type="scientific">bioreactor metagenome</name>
    <dbReference type="NCBI Taxonomy" id="1076179"/>
    <lineage>
        <taxon>unclassified sequences</taxon>
        <taxon>metagenomes</taxon>
        <taxon>ecological metagenomes</taxon>
    </lineage>
</organism>
<proteinExistence type="predicted"/>
<dbReference type="EMBL" id="VSSQ01138239">
    <property type="protein sequence ID" value="MPN61525.1"/>
    <property type="molecule type" value="Genomic_DNA"/>
</dbReference>
<protein>
    <submittedName>
        <fullName evidence="1">Uncharacterized protein</fullName>
    </submittedName>
</protein>
<name>A0A645JCS7_9ZZZZ</name>
<reference evidence="1" key="1">
    <citation type="submission" date="2019-08" db="EMBL/GenBank/DDBJ databases">
        <authorList>
            <person name="Kucharzyk K."/>
            <person name="Murdoch R.W."/>
            <person name="Higgins S."/>
            <person name="Loffler F."/>
        </authorList>
    </citation>
    <scope>NUCLEOTIDE SEQUENCE</scope>
</reference>
<dbReference type="AlphaFoldDB" id="A0A645JCS7"/>
<dbReference type="Gene3D" id="3.40.50.2020">
    <property type="match status" value="1"/>
</dbReference>
<comment type="caution">
    <text evidence="1">The sequence shown here is derived from an EMBL/GenBank/DDBJ whole genome shotgun (WGS) entry which is preliminary data.</text>
</comment>
<accession>A0A645JCS7</accession>
<sequence>MPIYSAIKLDIQVYEADECPLCKEGKKELVKPGSREFKELGM</sequence>
<evidence type="ECO:0000313" key="1">
    <source>
        <dbReference type="EMBL" id="MPN61525.1"/>
    </source>
</evidence>
<gene>
    <name evidence="1" type="ORF">SDC9_209263</name>
</gene>
<dbReference type="InterPro" id="IPR029057">
    <property type="entry name" value="PRTase-like"/>
</dbReference>